<evidence type="ECO:0000256" key="1">
    <source>
        <dbReference type="ARBA" id="ARBA00005771"/>
    </source>
</evidence>
<comment type="similarity">
    <text evidence="1 3">Belongs to the sulfotransferase 1 family.</text>
</comment>
<feature type="domain" description="Sulfotransferase" evidence="4">
    <location>
        <begin position="67"/>
        <end position="229"/>
    </location>
</feature>
<dbReference type="GeneID" id="111277484"/>
<dbReference type="GO" id="GO:0008146">
    <property type="term" value="F:sulfotransferase activity"/>
    <property type="evidence" value="ECO:0007669"/>
    <property type="project" value="InterPro"/>
</dbReference>
<dbReference type="AlphaFoldDB" id="A0A6P5WUZ2"/>
<dbReference type="PANTHER" id="PTHR11783">
    <property type="entry name" value="SULFOTRANSFERASE SULT"/>
    <property type="match status" value="1"/>
</dbReference>
<accession>A0A6P5WUZ2</accession>
<evidence type="ECO:0000313" key="6">
    <source>
        <dbReference type="RefSeq" id="XP_022719653.1"/>
    </source>
</evidence>
<dbReference type="EC" id="2.8.2.-" evidence="3"/>
<feature type="domain" description="Sulfotransferase" evidence="4">
    <location>
        <begin position="20"/>
        <end position="66"/>
    </location>
</feature>
<dbReference type="Pfam" id="PF00685">
    <property type="entry name" value="Sulfotransfer_1"/>
    <property type="match status" value="2"/>
</dbReference>
<dbReference type="Proteomes" id="UP000515121">
    <property type="component" value="Unplaced"/>
</dbReference>
<protein>
    <recommendedName>
        <fullName evidence="3">Sulfotransferase</fullName>
        <ecNumber evidence="3">2.8.2.-</ecNumber>
    </recommendedName>
</protein>
<keyword evidence="5" id="KW-1185">Reference proteome</keyword>
<gene>
    <name evidence="6" type="primary">LOC111277484</name>
</gene>
<evidence type="ECO:0000313" key="5">
    <source>
        <dbReference type="Proteomes" id="UP000515121"/>
    </source>
</evidence>
<dbReference type="InterPro" id="IPR000863">
    <property type="entry name" value="Sulfotransferase_dom"/>
</dbReference>
<organism evidence="5 6">
    <name type="scientific">Durio zibethinus</name>
    <name type="common">Durian</name>
    <dbReference type="NCBI Taxonomy" id="66656"/>
    <lineage>
        <taxon>Eukaryota</taxon>
        <taxon>Viridiplantae</taxon>
        <taxon>Streptophyta</taxon>
        <taxon>Embryophyta</taxon>
        <taxon>Tracheophyta</taxon>
        <taxon>Spermatophyta</taxon>
        <taxon>Magnoliopsida</taxon>
        <taxon>eudicotyledons</taxon>
        <taxon>Gunneridae</taxon>
        <taxon>Pentapetalae</taxon>
        <taxon>rosids</taxon>
        <taxon>malvids</taxon>
        <taxon>Malvales</taxon>
        <taxon>Malvaceae</taxon>
        <taxon>Helicteroideae</taxon>
        <taxon>Durio</taxon>
    </lineage>
</organism>
<dbReference type="RefSeq" id="XP_022719653.1">
    <property type="nucleotide sequence ID" value="XM_022863918.1"/>
</dbReference>
<keyword evidence="2 3" id="KW-0808">Transferase</keyword>
<name>A0A6P5WUZ2_DURZI</name>
<proteinExistence type="inferred from homology"/>
<evidence type="ECO:0000256" key="3">
    <source>
        <dbReference type="RuleBase" id="RU361155"/>
    </source>
</evidence>
<dbReference type="KEGG" id="dzi:111277484"/>
<reference evidence="6" key="1">
    <citation type="submission" date="2025-08" db="UniProtKB">
        <authorList>
            <consortium name="RefSeq"/>
        </authorList>
    </citation>
    <scope>IDENTIFICATION</scope>
    <source>
        <tissue evidence="6">Fruit stalk</tissue>
    </source>
</reference>
<dbReference type="SUPFAM" id="SSF52540">
    <property type="entry name" value="P-loop containing nucleoside triphosphate hydrolases"/>
    <property type="match status" value="1"/>
</dbReference>
<dbReference type="Gene3D" id="3.40.50.300">
    <property type="entry name" value="P-loop containing nucleotide triphosphate hydrolases"/>
    <property type="match status" value="2"/>
</dbReference>
<evidence type="ECO:0000259" key="4">
    <source>
        <dbReference type="Pfam" id="PF00685"/>
    </source>
</evidence>
<dbReference type="OrthoDB" id="205623at2759"/>
<sequence>MDLETKDLVVSKRQDDEVKIYVSSSPKCGTTWIKALTFSIVNRNQFAMEETPLRDVCPHQLVPYFENPRDTFISHWIYANKLRAENVEPLSLDEAFEKFCQGINGFGPFFDHVLGYWNASQENPNKILFLQYEDLKEDIVSHVKRLAMFLGFPFTDEEEKHGTVEEIVKTCSFGNLKELDVNKNGIGPFGTPNNYLFRKAEVGDWSNYLTPAMVERFEKLTQENMDKSGLTFRLS</sequence>
<dbReference type="InterPro" id="IPR027417">
    <property type="entry name" value="P-loop_NTPase"/>
</dbReference>
<evidence type="ECO:0000256" key="2">
    <source>
        <dbReference type="ARBA" id="ARBA00022679"/>
    </source>
</evidence>